<proteinExistence type="inferred from homology"/>
<keyword evidence="5" id="KW-0479">Metal-binding</keyword>
<dbReference type="EMBL" id="KN294025">
    <property type="protein sequence ID" value="EEH38699.2"/>
    <property type="molecule type" value="Genomic_DNA"/>
</dbReference>
<gene>
    <name evidence="11" type="ORF">PAAG_08426</name>
</gene>
<dbReference type="GO" id="GO:0070733">
    <property type="term" value="F:AMPylase activity"/>
    <property type="evidence" value="ECO:0007669"/>
    <property type="project" value="TreeGrafter"/>
</dbReference>
<keyword evidence="3" id="KW-0808">Transferase</keyword>
<evidence type="ECO:0000256" key="7">
    <source>
        <dbReference type="ARBA" id="ARBA00022840"/>
    </source>
</evidence>
<accession>C1HCD5</accession>
<evidence type="ECO:0000256" key="10">
    <source>
        <dbReference type="SAM" id="MobiDB-lite"/>
    </source>
</evidence>
<dbReference type="PANTHER" id="PTHR32057:SF14">
    <property type="entry name" value="PROTEIN ADENYLYLTRANSFERASE SELO, MITOCHONDRIAL"/>
    <property type="match status" value="1"/>
</dbReference>
<dbReference type="RefSeq" id="XP_015701171.1">
    <property type="nucleotide sequence ID" value="XM_015846507.1"/>
</dbReference>
<evidence type="ECO:0000256" key="2">
    <source>
        <dbReference type="ARBA" id="ARBA00009747"/>
    </source>
</evidence>
<feature type="region of interest" description="Disordered" evidence="10">
    <location>
        <begin position="1"/>
        <end position="63"/>
    </location>
</feature>
<dbReference type="HOGENOM" id="CLU_010245_2_1_1"/>
<organism evidence="11 12">
    <name type="scientific">Paracoccidioides lutzii (strain ATCC MYA-826 / Pb01)</name>
    <name type="common">Paracoccidioides brasiliensis</name>
    <dbReference type="NCBI Taxonomy" id="502779"/>
    <lineage>
        <taxon>Eukaryota</taxon>
        <taxon>Fungi</taxon>
        <taxon>Dikarya</taxon>
        <taxon>Ascomycota</taxon>
        <taxon>Pezizomycotina</taxon>
        <taxon>Eurotiomycetes</taxon>
        <taxon>Eurotiomycetidae</taxon>
        <taxon>Onygenales</taxon>
        <taxon>Ajellomycetaceae</taxon>
        <taxon>Paracoccidioides</taxon>
    </lineage>
</organism>
<dbReference type="eggNOG" id="KOG2542">
    <property type="taxonomic scope" value="Eukaryota"/>
</dbReference>
<sequence>MAARLSSSHTGDGNGRSGNWVGNGHTAGVSLDDIPKSSNFTSKLPPDPAFETPESSHNAPREALGPRLVKGALFTYVRPETTDQPELLSVSPRALRDLGLKEGEEKSAQFRDIVSGNKIFWTLENGGIYPWAQCYGGWQFGSWAGQLGDGRAISLFESTNPVTKIRYEVQIKGAGRTPYSRFADGKAVLRSSIREYIVSEALNALGIPTTRALSLVLLPNSKVIRERLEPGAIVTRFAESWIRIGTFDLLRSRGDRNLTRKLATYVAEDVLPGWESLPAALSLPAAHGQDPPSVDTPLRGVPKDAIQGGEGVEENRFTRLYREIVRRNAKTVAAWQAYGFMNGVLNTDNTSIIGLSLDYGPFAFMDNFDPQYTPNHDDHLLRYSYKNQPSVIWWNLVRLGESLGELMGAGDQVDDEVFVTKGVTEEFGKTLVQRAEKLIGNICEEYKTVFMNEYKRLMSARLGLKTRKESDFEELFSELLDTLEALELDFNHFFRHLSGISLADIETDEQRKAIASIFFHKEGVGGLGNTEESARERISKWLSSWRERIAEDWAAVTDEKRQKAMKAANPKFLPRSWVLDEVIQRVENKGDRKILDRIIHMALNPFQDGWDLNKDEEERFCGDVPRYQRATMSHEKEKDLKTDPSFAQSLLEQSAITKPWKTITICSPEHYKRASGYTKNTSKACKMPWYPHLRAEERILRESAAAAAAAQCTRHNEED</sequence>
<dbReference type="STRING" id="502779.C1HCD5"/>
<dbReference type="KEGG" id="pbl:PAAG_08426"/>
<comment type="similarity">
    <text evidence="2">Belongs to the SELO family.</text>
</comment>
<evidence type="ECO:0000256" key="6">
    <source>
        <dbReference type="ARBA" id="ARBA00022741"/>
    </source>
</evidence>
<evidence type="ECO:0000256" key="3">
    <source>
        <dbReference type="ARBA" id="ARBA00022679"/>
    </source>
</evidence>
<dbReference type="Pfam" id="PF02696">
    <property type="entry name" value="SelO"/>
    <property type="match status" value="1"/>
</dbReference>
<protein>
    <recommendedName>
        <fullName evidence="9">Selenoprotein O</fullName>
    </recommendedName>
</protein>
<dbReference type="VEuPathDB" id="FungiDB:PAAG_08426"/>
<dbReference type="GO" id="GO:0046872">
    <property type="term" value="F:metal ion binding"/>
    <property type="evidence" value="ECO:0007669"/>
    <property type="project" value="UniProtKB-KW"/>
</dbReference>
<evidence type="ECO:0000256" key="9">
    <source>
        <dbReference type="ARBA" id="ARBA00031547"/>
    </source>
</evidence>
<evidence type="ECO:0000313" key="11">
    <source>
        <dbReference type="EMBL" id="EEH38699.2"/>
    </source>
</evidence>
<dbReference type="GO" id="GO:0005524">
    <property type="term" value="F:ATP binding"/>
    <property type="evidence" value="ECO:0007669"/>
    <property type="project" value="UniProtKB-KW"/>
</dbReference>
<reference evidence="11 12" key="1">
    <citation type="journal article" date="2011" name="PLoS Genet.">
        <title>Comparative genomic analysis of human fungal pathogens causing paracoccidioidomycosis.</title>
        <authorList>
            <person name="Desjardins C.A."/>
            <person name="Champion M.D."/>
            <person name="Holder J.W."/>
            <person name="Muszewska A."/>
            <person name="Goldberg J."/>
            <person name="Bailao A.M."/>
            <person name="Brigido M.M."/>
            <person name="Ferreira M.E."/>
            <person name="Garcia A.M."/>
            <person name="Grynberg M."/>
            <person name="Gujja S."/>
            <person name="Heiman D.I."/>
            <person name="Henn M.R."/>
            <person name="Kodira C.D."/>
            <person name="Leon-Narvaez H."/>
            <person name="Longo L.V."/>
            <person name="Ma L.J."/>
            <person name="Malavazi I."/>
            <person name="Matsuo A.L."/>
            <person name="Morais F.V."/>
            <person name="Pereira M."/>
            <person name="Rodriguez-Brito S."/>
            <person name="Sakthikumar S."/>
            <person name="Salem-Izacc S.M."/>
            <person name="Sykes S.M."/>
            <person name="Teixeira M.M."/>
            <person name="Vallejo M.C."/>
            <person name="Walter M.E."/>
            <person name="Yandava C."/>
            <person name="Young S."/>
            <person name="Zeng Q."/>
            <person name="Zucker J."/>
            <person name="Felipe M.S."/>
            <person name="Goldman G.H."/>
            <person name="Haas B.J."/>
            <person name="McEwen J.G."/>
            <person name="Nino-Vega G."/>
            <person name="Puccia R."/>
            <person name="San-Blas G."/>
            <person name="Soares C.M."/>
            <person name="Birren B.W."/>
            <person name="Cuomo C.A."/>
        </authorList>
    </citation>
    <scope>NUCLEOTIDE SEQUENCE [LARGE SCALE GENOMIC DNA]</scope>
    <source>
        <strain evidence="12">ATCC MYA-826 / Pb01</strain>
    </source>
</reference>
<evidence type="ECO:0000256" key="4">
    <source>
        <dbReference type="ARBA" id="ARBA00022695"/>
    </source>
</evidence>
<comment type="cofactor">
    <cofactor evidence="1">
        <name>Mg(2+)</name>
        <dbReference type="ChEBI" id="CHEBI:18420"/>
    </cofactor>
</comment>
<evidence type="ECO:0000313" key="12">
    <source>
        <dbReference type="Proteomes" id="UP000002059"/>
    </source>
</evidence>
<dbReference type="OMA" id="YGPYGWL"/>
<keyword evidence="4" id="KW-0548">Nucleotidyltransferase</keyword>
<dbReference type="InterPro" id="IPR003846">
    <property type="entry name" value="SelO"/>
</dbReference>
<name>C1HCD5_PARBA</name>
<dbReference type="GO" id="GO:0005739">
    <property type="term" value="C:mitochondrion"/>
    <property type="evidence" value="ECO:0007669"/>
    <property type="project" value="TreeGrafter"/>
</dbReference>
<keyword evidence="7" id="KW-0067">ATP-binding</keyword>
<evidence type="ECO:0000256" key="5">
    <source>
        <dbReference type="ARBA" id="ARBA00022723"/>
    </source>
</evidence>
<keyword evidence="6" id="KW-0547">Nucleotide-binding</keyword>
<keyword evidence="12" id="KW-1185">Reference proteome</keyword>
<dbReference type="GeneID" id="9092882"/>
<dbReference type="Proteomes" id="UP000002059">
    <property type="component" value="Partially assembled WGS sequence"/>
</dbReference>
<keyword evidence="8" id="KW-0460">Magnesium</keyword>
<dbReference type="OrthoDB" id="10254721at2759"/>
<dbReference type="AlphaFoldDB" id="C1HCD5"/>
<dbReference type="HAMAP" id="MF_00692">
    <property type="entry name" value="SelO"/>
    <property type="match status" value="1"/>
</dbReference>
<evidence type="ECO:0000256" key="8">
    <source>
        <dbReference type="ARBA" id="ARBA00022842"/>
    </source>
</evidence>
<dbReference type="PANTHER" id="PTHR32057">
    <property type="entry name" value="PROTEIN ADENYLYLTRANSFERASE SELO, MITOCHONDRIAL"/>
    <property type="match status" value="1"/>
</dbReference>
<evidence type="ECO:0000256" key="1">
    <source>
        <dbReference type="ARBA" id="ARBA00001946"/>
    </source>
</evidence>
<feature type="compositionally biased region" description="Polar residues" evidence="10">
    <location>
        <begin position="1"/>
        <end position="11"/>
    </location>
</feature>